<organism evidence="12 13">
    <name type="scientific">Armillaria tabescens</name>
    <name type="common">Ringless honey mushroom</name>
    <name type="synonym">Agaricus tabescens</name>
    <dbReference type="NCBI Taxonomy" id="1929756"/>
    <lineage>
        <taxon>Eukaryota</taxon>
        <taxon>Fungi</taxon>
        <taxon>Dikarya</taxon>
        <taxon>Basidiomycota</taxon>
        <taxon>Agaricomycotina</taxon>
        <taxon>Agaricomycetes</taxon>
        <taxon>Agaricomycetidae</taxon>
        <taxon>Agaricales</taxon>
        <taxon>Marasmiineae</taxon>
        <taxon>Physalacriaceae</taxon>
        <taxon>Desarmillaria</taxon>
    </lineage>
</organism>
<evidence type="ECO:0000256" key="10">
    <source>
        <dbReference type="RuleBase" id="RU000461"/>
    </source>
</evidence>
<comment type="caution">
    <text evidence="12">The sequence shown here is derived from an EMBL/GenBank/DDBJ whole genome shotgun (WGS) entry which is preliminary data.</text>
</comment>
<evidence type="ECO:0000313" key="13">
    <source>
        <dbReference type="Proteomes" id="UP001175211"/>
    </source>
</evidence>
<evidence type="ECO:0000256" key="6">
    <source>
        <dbReference type="ARBA" id="ARBA00023002"/>
    </source>
</evidence>
<dbReference type="SUPFAM" id="SSF48264">
    <property type="entry name" value="Cytochrome P450"/>
    <property type="match status" value="1"/>
</dbReference>
<dbReference type="GO" id="GO:0005506">
    <property type="term" value="F:iron ion binding"/>
    <property type="evidence" value="ECO:0007669"/>
    <property type="project" value="InterPro"/>
</dbReference>
<dbReference type="GeneID" id="85363481"/>
<dbReference type="AlphaFoldDB" id="A0AA39NCB0"/>
<dbReference type="PANTHER" id="PTHR46300:SF5">
    <property type="entry name" value="CYTOCHROME P450"/>
    <property type="match status" value="1"/>
</dbReference>
<keyword evidence="8 10" id="KW-0503">Monooxygenase</keyword>
<dbReference type="EMBL" id="JAUEPS010000008">
    <property type="protein sequence ID" value="KAK0463023.1"/>
    <property type="molecule type" value="Genomic_DNA"/>
</dbReference>
<evidence type="ECO:0000256" key="5">
    <source>
        <dbReference type="ARBA" id="ARBA00022723"/>
    </source>
</evidence>
<comment type="pathway">
    <text evidence="2">Secondary metabolite biosynthesis.</text>
</comment>
<dbReference type="InterPro" id="IPR050364">
    <property type="entry name" value="Cytochrome_P450_fung"/>
</dbReference>
<dbReference type="InterPro" id="IPR002401">
    <property type="entry name" value="Cyt_P450_E_grp-I"/>
</dbReference>
<keyword evidence="11" id="KW-0812">Transmembrane</keyword>
<evidence type="ECO:0000256" key="4">
    <source>
        <dbReference type="ARBA" id="ARBA00022617"/>
    </source>
</evidence>
<evidence type="ECO:0000256" key="2">
    <source>
        <dbReference type="ARBA" id="ARBA00005179"/>
    </source>
</evidence>
<evidence type="ECO:0000256" key="11">
    <source>
        <dbReference type="SAM" id="Phobius"/>
    </source>
</evidence>
<evidence type="ECO:0000256" key="3">
    <source>
        <dbReference type="ARBA" id="ARBA00010617"/>
    </source>
</evidence>
<evidence type="ECO:0000313" key="12">
    <source>
        <dbReference type="EMBL" id="KAK0463023.1"/>
    </source>
</evidence>
<accession>A0AA39NCB0</accession>
<evidence type="ECO:0000256" key="7">
    <source>
        <dbReference type="ARBA" id="ARBA00023004"/>
    </source>
</evidence>
<comment type="cofactor">
    <cofactor evidence="1 9">
        <name>heme</name>
        <dbReference type="ChEBI" id="CHEBI:30413"/>
    </cofactor>
</comment>
<feature type="transmembrane region" description="Helical" evidence="11">
    <location>
        <begin position="53"/>
        <end position="71"/>
    </location>
</feature>
<reference evidence="12" key="1">
    <citation type="submission" date="2023-06" db="EMBL/GenBank/DDBJ databases">
        <authorList>
            <consortium name="Lawrence Berkeley National Laboratory"/>
            <person name="Ahrendt S."/>
            <person name="Sahu N."/>
            <person name="Indic B."/>
            <person name="Wong-Bajracharya J."/>
            <person name="Merenyi Z."/>
            <person name="Ke H.-M."/>
            <person name="Monk M."/>
            <person name="Kocsube S."/>
            <person name="Drula E."/>
            <person name="Lipzen A."/>
            <person name="Balint B."/>
            <person name="Henrissat B."/>
            <person name="Andreopoulos B."/>
            <person name="Martin F.M."/>
            <person name="Harder C.B."/>
            <person name="Rigling D."/>
            <person name="Ford K.L."/>
            <person name="Foster G.D."/>
            <person name="Pangilinan J."/>
            <person name="Papanicolaou A."/>
            <person name="Barry K."/>
            <person name="LaButti K."/>
            <person name="Viragh M."/>
            <person name="Koriabine M."/>
            <person name="Yan M."/>
            <person name="Riley R."/>
            <person name="Champramary S."/>
            <person name="Plett K.L."/>
            <person name="Tsai I.J."/>
            <person name="Slot J."/>
            <person name="Sipos G."/>
            <person name="Plett J."/>
            <person name="Nagy L.G."/>
            <person name="Grigoriev I.V."/>
        </authorList>
    </citation>
    <scope>NUCLEOTIDE SEQUENCE</scope>
    <source>
        <strain evidence="12">CCBAS 213</strain>
    </source>
</reference>
<dbReference type="CDD" id="cd11065">
    <property type="entry name" value="CYP64-like"/>
    <property type="match status" value="1"/>
</dbReference>
<keyword evidence="11" id="KW-0472">Membrane</keyword>
<evidence type="ECO:0000256" key="8">
    <source>
        <dbReference type="ARBA" id="ARBA00023033"/>
    </source>
</evidence>
<dbReference type="GO" id="GO:0016705">
    <property type="term" value="F:oxidoreductase activity, acting on paired donors, with incorporation or reduction of molecular oxygen"/>
    <property type="evidence" value="ECO:0007669"/>
    <property type="project" value="InterPro"/>
</dbReference>
<comment type="similarity">
    <text evidence="3 10">Belongs to the cytochrome P450 family.</text>
</comment>
<proteinExistence type="inferred from homology"/>
<keyword evidence="5 9" id="KW-0479">Metal-binding</keyword>
<keyword evidence="11" id="KW-1133">Transmembrane helix</keyword>
<evidence type="ECO:0000256" key="1">
    <source>
        <dbReference type="ARBA" id="ARBA00001971"/>
    </source>
</evidence>
<dbReference type="PANTHER" id="PTHR46300">
    <property type="entry name" value="P450, PUTATIVE (EUROFUNG)-RELATED-RELATED"/>
    <property type="match status" value="1"/>
</dbReference>
<dbReference type="PRINTS" id="PR00463">
    <property type="entry name" value="EP450I"/>
</dbReference>
<evidence type="ECO:0000256" key="9">
    <source>
        <dbReference type="PIRSR" id="PIRSR602401-1"/>
    </source>
</evidence>
<dbReference type="RefSeq" id="XP_060334489.1">
    <property type="nucleotide sequence ID" value="XM_060479933.1"/>
</dbReference>
<keyword evidence="4 9" id="KW-0349">Heme</keyword>
<gene>
    <name evidence="12" type="ORF">EV420DRAFT_1732074</name>
</gene>
<dbReference type="GO" id="GO:0004497">
    <property type="term" value="F:monooxygenase activity"/>
    <property type="evidence" value="ECO:0007669"/>
    <property type="project" value="UniProtKB-KW"/>
</dbReference>
<dbReference type="Proteomes" id="UP001175211">
    <property type="component" value="Unassembled WGS sequence"/>
</dbReference>
<sequence length="537" mass="60910">MQPKKQDWLLRRDFDRGGSGQVTVSRMGFMIIGCDETFALAFFGQFFGLFVDTGYGTVLVFFVFIVCWYATARRARRPDGPTPAWFIGNVLQIPSNNPEHKFTEWARTYGDVIYLKVFSQSLIVLNSREAARELLEQRGAMYSDRPRFVLFSEMMGWQNASTHVRYGARFRKHRRFMNQTFNQQAVADLQPIQIKEALTLMEGLTATPELFIDHIRRYAGATILKIAYGADVKSSDDLYIKLAERAATMTVRSGTPAATLVDYFPVMRYIPTWAPFSRFKRDALQVKAAVDQMMSLPYERVKEEMSMGTAASSLTSRLIEAHLNTGSITHEDEEDIKGVAGTLYAAAEDTSVCVITSFILAMVLYPEVFVKAQDEMDDVVGRARLPDLNDREALPYLDAVIKEVYRWNPPVPLGIPHRVMGDDIYRDRFIPKGSTVLANAYAILKNCPDPDTFLPERFEDPEVLNPRDVIFGFGRRKCPGRYFADAGVWLVLSMIISGFDISKAKDSEGNVITPVAEFESAFVRHPKKFKCCIRPRK</sequence>
<name>A0AA39NCB0_ARMTA</name>
<dbReference type="Pfam" id="PF00067">
    <property type="entry name" value="p450"/>
    <property type="match status" value="1"/>
</dbReference>
<dbReference type="InterPro" id="IPR036396">
    <property type="entry name" value="Cyt_P450_sf"/>
</dbReference>
<keyword evidence="7 9" id="KW-0408">Iron</keyword>
<dbReference type="GO" id="GO:0020037">
    <property type="term" value="F:heme binding"/>
    <property type="evidence" value="ECO:0007669"/>
    <property type="project" value="InterPro"/>
</dbReference>
<feature type="binding site" description="axial binding residue" evidence="9">
    <location>
        <position position="478"/>
    </location>
    <ligand>
        <name>heme</name>
        <dbReference type="ChEBI" id="CHEBI:30413"/>
    </ligand>
    <ligandPart>
        <name>Fe</name>
        <dbReference type="ChEBI" id="CHEBI:18248"/>
    </ligandPart>
</feature>
<dbReference type="InterPro" id="IPR017972">
    <property type="entry name" value="Cyt_P450_CS"/>
</dbReference>
<protein>
    <submittedName>
        <fullName evidence="12">Cytochrome P450</fullName>
    </submittedName>
</protein>
<dbReference type="InterPro" id="IPR001128">
    <property type="entry name" value="Cyt_P450"/>
</dbReference>
<keyword evidence="13" id="KW-1185">Reference proteome</keyword>
<dbReference type="PROSITE" id="PS00086">
    <property type="entry name" value="CYTOCHROME_P450"/>
    <property type="match status" value="1"/>
</dbReference>
<keyword evidence="6 10" id="KW-0560">Oxidoreductase</keyword>
<dbReference type="Gene3D" id="1.10.630.10">
    <property type="entry name" value="Cytochrome P450"/>
    <property type="match status" value="1"/>
</dbReference>